<dbReference type="Proteomes" id="UP001154078">
    <property type="component" value="Chromosome 4"/>
</dbReference>
<dbReference type="PANTHER" id="PTHR10656">
    <property type="entry name" value="CELL FATE DETERMINING PROTEIN MAB21-RELATED"/>
    <property type="match status" value="1"/>
</dbReference>
<dbReference type="OrthoDB" id="6112914at2759"/>
<proteinExistence type="predicted"/>
<organism evidence="3 4">
    <name type="scientific">Brassicogethes aeneus</name>
    <name type="common">Rape pollen beetle</name>
    <name type="synonym">Meligethes aeneus</name>
    <dbReference type="NCBI Taxonomy" id="1431903"/>
    <lineage>
        <taxon>Eukaryota</taxon>
        <taxon>Metazoa</taxon>
        <taxon>Ecdysozoa</taxon>
        <taxon>Arthropoda</taxon>
        <taxon>Hexapoda</taxon>
        <taxon>Insecta</taxon>
        <taxon>Pterygota</taxon>
        <taxon>Neoptera</taxon>
        <taxon>Endopterygota</taxon>
        <taxon>Coleoptera</taxon>
        <taxon>Polyphaga</taxon>
        <taxon>Cucujiformia</taxon>
        <taxon>Nitidulidae</taxon>
        <taxon>Meligethinae</taxon>
        <taxon>Brassicogethes</taxon>
    </lineage>
</organism>
<feature type="region of interest" description="Disordered" evidence="1">
    <location>
        <begin position="697"/>
        <end position="716"/>
    </location>
</feature>
<evidence type="ECO:0000259" key="2">
    <source>
        <dbReference type="Pfam" id="PF20266"/>
    </source>
</evidence>
<reference evidence="3" key="1">
    <citation type="submission" date="2021-12" db="EMBL/GenBank/DDBJ databases">
        <authorList>
            <person name="King R."/>
        </authorList>
    </citation>
    <scope>NUCLEOTIDE SEQUENCE</scope>
</reference>
<protein>
    <recommendedName>
        <fullName evidence="2">Mab-21-like HhH/H2TH-like domain-containing protein</fullName>
    </recommendedName>
</protein>
<sequence>MGCKFSKDDDGQSTAGSDQTRNVATDRRSIVSSFADFDKRITEELRQKLESEPDKFVLNNMLLCIMFFKSYKELGPFRTKFIETKSETVNLGNHNTTLLSENKMMEIEPDCILKIVNKHVSYRPKHGPNKSISEPLAARRIFLIDDRVEMVSLDDEDNLNEYDTVDKPRYQFYMEFTKRKGFVKFIFKEDPNNDDNDKTNINDTEDKQNSEEELYKEVTYSRTPKPIGGKFDFERRDTNLPSECFKSIQVEDYEAAKNLNKGDEIDVQKLYKKITYLDSKMYMKHFKNNSFHIAAETLGFNEDAIKGADYIAGKVLCTVKDGTDGCLKQQVPWEIIPAVTIEWPTEYAYDFVDREERPVRNFLETGKQVKWPSDKVIQDIIKTKAVAIPKGYTPKKGKNPESDIEWEICFPKAEHILQCTMNHCQIRCYLYLLAIHKHFIEPKTKQQGLLPEHIRMHMFWEMETTFNWSDIEIFDKLLSIIDNLVERLGCQSLPDFFIKQRNLFENIPSQYLLTAQEVFHSILQRPLMRLLSALRNIKYNTDSYYSTLDFDKLHENLVKKAVVERKGFKKIENIYDESDPRQKWNNILQETYKKNTLKNLNEPKEERKNSIDSINLDWTPTGDLTFINRREILTIFIKNFIGIFTKSMDMSTPQQTIRYCKLTTYLTNIYQQLYPTEIDKVADFRRDIQQYEEHAKIKLSKTSRNKPPTPPLRPSVVYGEALKQDDKGNNSYKAKNSSTVALRPRKLYIKAKTSRLVSNSEENVGSGEVSPSSPTKNVSFNLDTTDSSNSTPDKNVNFNFITSTSHDC</sequence>
<dbReference type="SMART" id="SM01265">
    <property type="entry name" value="Mab-21"/>
    <property type="match status" value="1"/>
</dbReference>
<dbReference type="InterPro" id="IPR024810">
    <property type="entry name" value="MAB21L/cGLR"/>
</dbReference>
<dbReference type="PANTHER" id="PTHR10656:SF69">
    <property type="entry name" value="MAB-21-LIKE HHH_H2TH-LIKE DOMAIN-CONTAINING PROTEIN"/>
    <property type="match status" value="1"/>
</dbReference>
<accession>A0A9P0B485</accession>
<dbReference type="InterPro" id="IPR046906">
    <property type="entry name" value="Mab-21_HhH/H2TH-like"/>
</dbReference>
<feature type="compositionally biased region" description="Polar residues" evidence="1">
    <location>
        <begin position="12"/>
        <end position="23"/>
    </location>
</feature>
<evidence type="ECO:0000313" key="4">
    <source>
        <dbReference type="Proteomes" id="UP001154078"/>
    </source>
</evidence>
<dbReference type="Pfam" id="PF20266">
    <property type="entry name" value="Mab-21_C"/>
    <property type="match status" value="1"/>
</dbReference>
<evidence type="ECO:0000313" key="3">
    <source>
        <dbReference type="EMBL" id="CAH0554906.1"/>
    </source>
</evidence>
<keyword evidence="4" id="KW-1185">Reference proteome</keyword>
<name>A0A9P0B485_BRAAE</name>
<dbReference type="EMBL" id="OV121135">
    <property type="protein sequence ID" value="CAH0554906.1"/>
    <property type="molecule type" value="Genomic_DNA"/>
</dbReference>
<feature type="region of interest" description="Disordered" evidence="1">
    <location>
        <begin position="1"/>
        <end position="24"/>
    </location>
</feature>
<feature type="region of interest" description="Disordered" evidence="1">
    <location>
        <begin position="758"/>
        <end position="791"/>
    </location>
</feature>
<feature type="domain" description="Mab-21-like HhH/H2TH-like" evidence="2">
    <location>
        <begin position="437"/>
        <end position="511"/>
    </location>
</feature>
<gene>
    <name evidence="3" type="ORF">MELIAE_LOCUS6375</name>
</gene>
<dbReference type="Gene3D" id="1.10.1410.40">
    <property type="match status" value="1"/>
</dbReference>
<evidence type="ECO:0000256" key="1">
    <source>
        <dbReference type="SAM" id="MobiDB-lite"/>
    </source>
</evidence>
<feature type="compositionally biased region" description="Basic and acidic residues" evidence="1">
    <location>
        <begin position="1"/>
        <end position="10"/>
    </location>
</feature>
<dbReference type="AlphaFoldDB" id="A0A9P0B485"/>